<evidence type="ECO:0000313" key="1">
    <source>
        <dbReference type="EMBL" id="XBG32197.1"/>
    </source>
</evidence>
<name>A0AAU7BHV8_9PSED</name>
<protein>
    <submittedName>
        <fullName evidence="1">Uncharacterized protein</fullName>
    </submittedName>
</protein>
<sequence length="63" mass="7406">MLNADQRYRAYQLLKELDKSTAALMNRVAYSHGGKICWEEDLEAQRKAFQEWIVFAVTIRDDV</sequence>
<reference evidence="1" key="2">
    <citation type="submission" date="2024-05" db="EMBL/GenBank/DDBJ databases">
        <authorList>
            <person name="Mellies J."/>
            <person name="Newton I."/>
        </authorList>
    </citation>
    <scope>NUCLEOTIDE SEQUENCE</scope>
    <source>
        <strain evidence="1">13.2</strain>
    </source>
</reference>
<dbReference type="EMBL" id="CP157179">
    <property type="protein sequence ID" value="XBG32197.1"/>
    <property type="molecule type" value="Genomic_DNA"/>
</dbReference>
<reference evidence="1" key="1">
    <citation type="journal article" date="2019" name="Microbiol. Resour. Announc.">
        <title>Draft Genome Sequences of Five Environmental Bacterial Isolates That Degrade Polyethylene Terephthalate Plastic.</title>
        <authorList>
            <person name="Leon-Zayas R."/>
            <person name="Roberts C."/>
            <person name="Vague M."/>
            <person name="Mellies J.L."/>
        </authorList>
    </citation>
    <scope>NUCLEOTIDE SEQUENCE</scope>
    <source>
        <strain evidence="1">13.2</strain>
    </source>
</reference>
<organism evidence="1">
    <name type="scientific">Pseudomonas sp. 13.2</name>
    <dbReference type="NCBI Taxonomy" id="3144665"/>
    <lineage>
        <taxon>Bacteria</taxon>
        <taxon>Pseudomonadati</taxon>
        <taxon>Pseudomonadota</taxon>
        <taxon>Gammaproteobacteria</taxon>
        <taxon>Pseudomonadales</taxon>
        <taxon>Pseudomonadaceae</taxon>
        <taxon>Pseudomonas</taxon>
    </lineage>
</organism>
<accession>A0AAU7BHV8</accession>
<dbReference type="AlphaFoldDB" id="A0AAU7BHV8"/>
<proteinExistence type="predicted"/>
<gene>
    <name evidence="1" type="ORF">ABH853_02495</name>
</gene>